<dbReference type="Proteomes" id="UP001596170">
    <property type="component" value="Unassembled WGS sequence"/>
</dbReference>
<reference evidence="2" key="1">
    <citation type="journal article" date="2019" name="Int. J. Syst. Evol. Microbiol.">
        <title>The Global Catalogue of Microorganisms (GCM) 10K type strain sequencing project: providing services to taxonomists for standard genome sequencing and annotation.</title>
        <authorList>
            <consortium name="The Broad Institute Genomics Platform"/>
            <consortium name="The Broad Institute Genome Sequencing Center for Infectious Disease"/>
            <person name="Wu L."/>
            <person name="Ma J."/>
        </authorList>
    </citation>
    <scope>NUCLEOTIDE SEQUENCE [LARGE SCALE GENOMIC DNA]</scope>
    <source>
        <strain evidence="2">CCUG 54527</strain>
    </source>
</reference>
<evidence type="ECO:0000313" key="1">
    <source>
        <dbReference type="EMBL" id="MFC6040535.1"/>
    </source>
</evidence>
<organism evidence="1 2">
    <name type="scientific">Paenisporosarcina macmurdoensis</name>
    <dbReference type="NCBI Taxonomy" id="212659"/>
    <lineage>
        <taxon>Bacteria</taxon>
        <taxon>Bacillati</taxon>
        <taxon>Bacillota</taxon>
        <taxon>Bacilli</taxon>
        <taxon>Bacillales</taxon>
        <taxon>Caryophanaceae</taxon>
        <taxon>Paenisporosarcina</taxon>
    </lineage>
</organism>
<dbReference type="EMBL" id="JBHSRI010000025">
    <property type="protein sequence ID" value="MFC6040535.1"/>
    <property type="molecule type" value="Genomic_DNA"/>
</dbReference>
<sequence>MKRLRTIAIAKKEIHELQTYVNLVENYETNTLEQSIFKSYAYTNSLQKVVETINKDLENIGEPLIDQDYVTLLIKSKPQDELHKVLRSNYLLKTRHTRKKPY</sequence>
<proteinExistence type="predicted"/>
<gene>
    <name evidence="1" type="ORF">ACFPYN_14000</name>
</gene>
<comment type="caution">
    <text evidence="1">The sequence shown here is derived from an EMBL/GenBank/DDBJ whole genome shotgun (WGS) entry which is preliminary data.</text>
</comment>
<dbReference type="RefSeq" id="WP_377735041.1">
    <property type="nucleotide sequence ID" value="NZ_JBHSRI010000025.1"/>
</dbReference>
<name>A0ABW1L964_9BACL</name>
<keyword evidence="2" id="KW-1185">Reference proteome</keyword>
<evidence type="ECO:0000313" key="2">
    <source>
        <dbReference type="Proteomes" id="UP001596170"/>
    </source>
</evidence>
<accession>A0ABW1L964</accession>
<protein>
    <submittedName>
        <fullName evidence="1">Uncharacterized protein</fullName>
    </submittedName>
</protein>